<keyword evidence="3" id="KW-1185">Reference proteome</keyword>
<dbReference type="Proteomes" id="UP000198724">
    <property type="component" value="Unassembled WGS sequence"/>
</dbReference>
<proteinExistence type="predicted"/>
<dbReference type="AlphaFoldDB" id="A0A1I2V8V4"/>
<organism evidence="2 3">
    <name type="scientific">Pontibacter chinhatensis</name>
    <dbReference type="NCBI Taxonomy" id="1436961"/>
    <lineage>
        <taxon>Bacteria</taxon>
        <taxon>Pseudomonadati</taxon>
        <taxon>Bacteroidota</taxon>
        <taxon>Cytophagia</taxon>
        <taxon>Cytophagales</taxon>
        <taxon>Hymenobacteraceae</taxon>
        <taxon>Pontibacter</taxon>
    </lineage>
</organism>
<reference evidence="3" key="1">
    <citation type="submission" date="2016-10" db="EMBL/GenBank/DDBJ databases">
        <authorList>
            <person name="Varghese N."/>
            <person name="Submissions S."/>
        </authorList>
    </citation>
    <scope>NUCLEOTIDE SEQUENCE [LARGE SCALE GENOMIC DNA]</scope>
    <source>
        <strain evidence="3">LP51</strain>
    </source>
</reference>
<feature type="signal peptide" evidence="1">
    <location>
        <begin position="1"/>
        <end position="20"/>
    </location>
</feature>
<gene>
    <name evidence="2" type="ORF">SAMN05421739_10486</name>
</gene>
<dbReference type="PROSITE" id="PS51257">
    <property type="entry name" value="PROKAR_LIPOPROTEIN"/>
    <property type="match status" value="1"/>
</dbReference>
<dbReference type="STRING" id="1436961.SAMN05421739_10486"/>
<sequence>MRRIYTCLLAFILLQGCSEAQQSIAEPDVLETGSATEATETAPEDQTFVVLPGWAEEAFLAQGLNQKYRVGNWVQPNILSGDFDGDKQEDVAFLIVNTATDEKGVMIVFQDEQKSYSVFGAGTLFEDMRNMDWIEIFEKVEAGQTIAPTLIEEETGDILGEDLQNAVLLKSDGIFLHLAEACGGGIIYKKDTGYGWINIE</sequence>
<dbReference type="EMBL" id="FOOT01000004">
    <property type="protein sequence ID" value="SFG85550.1"/>
    <property type="molecule type" value="Genomic_DNA"/>
</dbReference>
<evidence type="ECO:0008006" key="4">
    <source>
        <dbReference type="Google" id="ProtNLM"/>
    </source>
</evidence>
<protein>
    <recommendedName>
        <fullName evidence="4">FG-GAP repeat-containing protein</fullName>
    </recommendedName>
</protein>
<accession>A0A1I2V8V4</accession>
<feature type="chain" id="PRO_5011670177" description="FG-GAP repeat-containing protein" evidence="1">
    <location>
        <begin position="21"/>
        <end position="200"/>
    </location>
</feature>
<keyword evidence="1" id="KW-0732">Signal</keyword>
<evidence type="ECO:0000313" key="3">
    <source>
        <dbReference type="Proteomes" id="UP000198724"/>
    </source>
</evidence>
<evidence type="ECO:0000313" key="2">
    <source>
        <dbReference type="EMBL" id="SFG85550.1"/>
    </source>
</evidence>
<dbReference type="RefSeq" id="WP_139217805.1">
    <property type="nucleotide sequence ID" value="NZ_FOOT01000004.1"/>
</dbReference>
<dbReference type="OrthoDB" id="1442221at2"/>
<evidence type="ECO:0000256" key="1">
    <source>
        <dbReference type="SAM" id="SignalP"/>
    </source>
</evidence>
<name>A0A1I2V8V4_9BACT</name>